<sequence length="64" mass="6104">MAAAAFVAAAAGGILGAVEDPGWSVAPANAATAPHDPGWSFAPDVTPDASVALKSDPGWSSVGA</sequence>
<protein>
    <submittedName>
        <fullName evidence="1">Uncharacterized protein</fullName>
    </submittedName>
</protein>
<evidence type="ECO:0000313" key="2">
    <source>
        <dbReference type="Proteomes" id="UP000619486"/>
    </source>
</evidence>
<proteinExistence type="predicted"/>
<evidence type="ECO:0000313" key="1">
    <source>
        <dbReference type="EMBL" id="GGT53428.1"/>
    </source>
</evidence>
<comment type="caution">
    <text evidence="1">The sequence shown here is derived from an EMBL/GenBank/DDBJ whole genome shotgun (WGS) entry which is preliminary data.</text>
</comment>
<name>A0A918LUZ6_9ACTN</name>
<gene>
    <name evidence="1" type="ORF">GCM10014713_54090</name>
</gene>
<organism evidence="1 2">
    <name type="scientific">Streptomyces purpureus</name>
    <dbReference type="NCBI Taxonomy" id="1951"/>
    <lineage>
        <taxon>Bacteria</taxon>
        <taxon>Bacillati</taxon>
        <taxon>Actinomycetota</taxon>
        <taxon>Actinomycetes</taxon>
        <taxon>Kitasatosporales</taxon>
        <taxon>Streptomycetaceae</taxon>
        <taxon>Streptomyces</taxon>
    </lineage>
</organism>
<reference evidence="1" key="1">
    <citation type="journal article" date="2014" name="Int. J. Syst. Evol. Microbiol.">
        <title>Complete genome sequence of Corynebacterium casei LMG S-19264T (=DSM 44701T), isolated from a smear-ripened cheese.</title>
        <authorList>
            <consortium name="US DOE Joint Genome Institute (JGI-PGF)"/>
            <person name="Walter F."/>
            <person name="Albersmeier A."/>
            <person name="Kalinowski J."/>
            <person name="Ruckert C."/>
        </authorList>
    </citation>
    <scope>NUCLEOTIDE SEQUENCE</scope>
    <source>
        <strain evidence="1">JCM 3172</strain>
    </source>
</reference>
<keyword evidence="2" id="KW-1185">Reference proteome</keyword>
<dbReference type="Proteomes" id="UP000619486">
    <property type="component" value="Unassembled WGS sequence"/>
</dbReference>
<reference evidence="1" key="2">
    <citation type="submission" date="2020-09" db="EMBL/GenBank/DDBJ databases">
        <authorList>
            <person name="Sun Q."/>
            <person name="Ohkuma M."/>
        </authorList>
    </citation>
    <scope>NUCLEOTIDE SEQUENCE</scope>
    <source>
        <strain evidence="1">JCM 3172</strain>
    </source>
</reference>
<dbReference type="EMBL" id="BMQQ01000026">
    <property type="protein sequence ID" value="GGT53428.1"/>
    <property type="molecule type" value="Genomic_DNA"/>
</dbReference>
<dbReference type="AlphaFoldDB" id="A0A918LUZ6"/>
<accession>A0A918LUZ6</accession>